<dbReference type="Proteomes" id="UP000594638">
    <property type="component" value="Unassembled WGS sequence"/>
</dbReference>
<dbReference type="Pfam" id="PF00656">
    <property type="entry name" value="Peptidase_C14"/>
    <property type="match status" value="1"/>
</dbReference>
<comment type="caution">
    <text evidence="3">The sequence shown here is derived from an EMBL/GenBank/DDBJ whole genome shotgun (WGS) entry which is preliminary data.</text>
</comment>
<evidence type="ECO:0000256" key="1">
    <source>
        <dbReference type="ARBA" id="ARBA00009005"/>
    </source>
</evidence>
<sequence>MATRNFRKEICRHCGLKLLVPFEERTIHCPSCGGITILQSRFNGNVHYLPINTQVTGSNQVSPSLAHGKKRAVLCGITYKGHQKSLKGSVNDVLIMRELLIKRLGFPSSSVLLLTEEERDPYRIPTKHNIRASLRWLIKGCRSGDSLVFYYSGHGSRVRDRDGDEIDGYDESLLPVDYETEGRILDDEINATIVRPLPHGATLHAIIDTCFSGTFLDLPHVCSINRLECQNFNHFTIKTCNRTHHFREGYYKWDDHRVSHAYKGSSGGFAICISACKDHQNSADTTAFSGTATGALTYSFVKTLEQETELTYGRLLIAMIERIRKAQEQVGLKESHESQEPQLSTTQMFDIHSKLFTI</sequence>
<dbReference type="Gramene" id="OE9A084839T1">
    <property type="protein sequence ID" value="OE9A084839C1"/>
    <property type="gene ID" value="OE9A084839"/>
</dbReference>
<evidence type="ECO:0000313" key="4">
    <source>
        <dbReference type="Proteomes" id="UP000594638"/>
    </source>
</evidence>
<dbReference type="PANTHER" id="PTHR48104">
    <property type="entry name" value="METACASPASE-4"/>
    <property type="match status" value="1"/>
</dbReference>
<gene>
    <name evidence="3" type="ORF">OLEA9_A084839</name>
</gene>
<evidence type="ECO:0000259" key="2">
    <source>
        <dbReference type="Pfam" id="PF00656"/>
    </source>
</evidence>
<dbReference type="OrthoDB" id="3223806at2759"/>
<dbReference type="Gene3D" id="3.40.50.12660">
    <property type="match status" value="1"/>
</dbReference>
<dbReference type="EMBL" id="CACTIH010002279">
    <property type="protein sequence ID" value="CAA2975547.1"/>
    <property type="molecule type" value="Genomic_DNA"/>
</dbReference>
<dbReference type="InterPro" id="IPR050452">
    <property type="entry name" value="Metacaspase"/>
</dbReference>
<dbReference type="InterPro" id="IPR029030">
    <property type="entry name" value="Caspase-like_dom_sf"/>
</dbReference>
<keyword evidence="4" id="KW-1185">Reference proteome</keyword>
<dbReference type="GO" id="GO:0004197">
    <property type="term" value="F:cysteine-type endopeptidase activity"/>
    <property type="evidence" value="ECO:0007669"/>
    <property type="project" value="InterPro"/>
</dbReference>
<evidence type="ECO:0000313" key="3">
    <source>
        <dbReference type="EMBL" id="CAA2975547.1"/>
    </source>
</evidence>
<name>A0A8S0RAF0_OLEEU</name>
<comment type="similarity">
    <text evidence="1">Belongs to the peptidase C14B family.</text>
</comment>
<dbReference type="GO" id="GO:0005737">
    <property type="term" value="C:cytoplasm"/>
    <property type="evidence" value="ECO:0007669"/>
    <property type="project" value="TreeGrafter"/>
</dbReference>
<proteinExistence type="inferred from homology"/>
<dbReference type="GO" id="GO:0006508">
    <property type="term" value="P:proteolysis"/>
    <property type="evidence" value="ECO:0007669"/>
    <property type="project" value="InterPro"/>
</dbReference>
<reference evidence="3 4" key="1">
    <citation type="submission" date="2019-12" db="EMBL/GenBank/DDBJ databases">
        <authorList>
            <person name="Alioto T."/>
            <person name="Alioto T."/>
            <person name="Gomez Garrido J."/>
        </authorList>
    </citation>
    <scope>NUCLEOTIDE SEQUENCE [LARGE SCALE GENOMIC DNA]</scope>
</reference>
<accession>A0A8S0RAF0</accession>
<dbReference type="AlphaFoldDB" id="A0A8S0RAF0"/>
<dbReference type="InterPro" id="IPR011600">
    <property type="entry name" value="Pept_C14_caspase"/>
</dbReference>
<protein>
    <recommendedName>
        <fullName evidence="2">Peptidase C14 caspase domain-containing protein</fullName>
    </recommendedName>
</protein>
<organism evidence="3 4">
    <name type="scientific">Olea europaea subsp. europaea</name>
    <dbReference type="NCBI Taxonomy" id="158383"/>
    <lineage>
        <taxon>Eukaryota</taxon>
        <taxon>Viridiplantae</taxon>
        <taxon>Streptophyta</taxon>
        <taxon>Embryophyta</taxon>
        <taxon>Tracheophyta</taxon>
        <taxon>Spermatophyta</taxon>
        <taxon>Magnoliopsida</taxon>
        <taxon>eudicotyledons</taxon>
        <taxon>Gunneridae</taxon>
        <taxon>Pentapetalae</taxon>
        <taxon>asterids</taxon>
        <taxon>lamiids</taxon>
        <taxon>Lamiales</taxon>
        <taxon>Oleaceae</taxon>
        <taxon>Oleeae</taxon>
        <taxon>Olea</taxon>
    </lineage>
</organism>
<dbReference type="PANTHER" id="PTHR48104:SF17">
    <property type="entry name" value="METACASPASE-3"/>
    <property type="match status" value="1"/>
</dbReference>
<dbReference type="SUPFAM" id="SSF52129">
    <property type="entry name" value="Caspase-like"/>
    <property type="match status" value="1"/>
</dbReference>
<feature type="domain" description="Peptidase C14 caspase" evidence="2">
    <location>
        <begin position="69"/>
        <end position="346"/>
    </location>
</feature>